<reference evidence="2 3" key="1">
    <citation type="submission" date="2019-04" db="EMBL/GenBank/DDBJ databases">
        <title>Draft genome of the big-headed turtle Platysternon megacephalum.</title>
        <authorList>
            <person name="Gong S."/>
        </authorList>
    </citation>
    <scope>NUCLEOTIDE SEQUENCE [LARGE SCALE GENOMIC DNA]</scope>
    <source>
        <strain evidence="2">DO16091913</strain>
        <tissue evidence="2">Muscle</tissue>
    </source>
</reference>
<feature type="region of interest" description="Disordered" evidence="1">
    <location>
        <begin position="73"/>
        <end position="93"/>
    </location>
</feature>
<dbReference type="Proteomes" id="UP000297703">
    <property type="component" value="Unassembled WGS sequence"/>
</dbReference>
<proteinExistence type="predicted"/>
<sequence length="112" mass="12176">MCSGGGGNPVTVSLRVKSQDHCREGGAGPLSQIIGDELREGDQHKYCLFPQSKADTRRHQQGKASLLSSLIKEKGSAKGEADKDPTGGWLIHYSAPERRAEGTCVRREQRTN</sequence>
<gene>
    <name evidence="2" type="ORF">DR999_PMT16636</name>
</gene>
<evidence type="ECO:0000313" key="3">
    <source>
        <dbReference type="Proteomes" id="UP000297703"/>
    </source>
</evidence>
<evidence type="ECO:0000313" key="2">
    <source>
        <dbReference type="EMBL" id="TFK01192.1"/>
    </source>
</evidence>
<accession>A0A4D9DYI3</accession>
<dbReference type="AlphaFoldDB" id="A0A4D9DYI3"/>
<evidence type="ECO:0000256" key="1">
    <source>
        <dbReference type="SAM" id="MobiDB-lite"/>
    </source>
</evidence>
<organism evidence="2 3">
    <name type="scientific">Platysternon megacephalum</name>
    <name type="common">big-headed turtle</name>
    <dbReference type="NCBI Taxonomy" id="55544"/>
    <lineage>
        <taxon>Eukaryota</taxon>
        <taxon>Metazoa</taxon>
        <taxon>Chordata</taxon>
        <taxon>Craniata</taxon>
        <taxon>Vertebrata</taxon>
        <taxon>Euteleostomi</taxon>
        <taxon>Archelosauria</taxon>
        <taxon>Testudinata</taxon>
        <taxon>Testudines</taxon>
        <taxon>Cryptodira</taxon>
        <taxon>Durocryptodira</taxon>
        <taxon>Testudinoidea</taxon>
        <taxon>Platysternidae</taxon>
        <taxon>Platysternon</taxon>
    </lineage>
</organism>
<reference evidence="2 3" key="2">
    <citation type="submission" date="2019-04" db="EMBL/GenBank/DDBJ databases">
        <title>The genome sequence of big-headed turtle.</title>
        <authorList>
            <person name="Gong S."/>
        </authorList>
    </citation>
    <scope>NUCLEOTIDE SEQUENCE [LARGE SCALE GENOMIC DNA]</scope>
    <source>
        <strain evidence="2">DO16091913</strain>
        <tissue evidence="2">Muscle</tissue>
    </source>
</reference>
<dbReference type="EMBL" id="QXTE01000237">
    <property type="protein sequence ID" value="TFK01192.1"/>
    <property type="molecule type" value="Genomic_DNA"/>
</dbReference>
<name>A0A4D9DYI3_9SAUR</name>
<keyword evidence="3" id="KW-1185">Reference proteome</keyword>
<feature type="compositionally biased region" description="Basic and acidic residues" evidence="1">
    <location>
        <begin position="73"/>
        <end position="85"/>
    </location>
</feature>
<protein>
    <submittedName>
        <fullName evidence="2">Uncharacterized protein</fullName>
    </submittedName>
</protein>
<comment type="caution">
    <text evidence="2">The sequence shown here is derived from an EMBL/GenBank/DDBJ whole genome shotgun (WGS) entry which is preliminary data.</text>
</comment>